<evidence type="ECO:0000313" key="2">
    <source>
        <dbReference type="EMBL" id="KAG2656624.1"/>
    </source>
</evidence>
<gene>
    <name evidence="2" type="ORF">PVAP13_1KG099154</name>
</gene>
<feature type="transmembrane region" description="Helical" evidence="1">
    <location>
        <begin position="26"/>
        <end position="55"/>
    </location>
</feature>
<keyword evidence="1" id="KW-0812">Transmembrane</keyword>
<proteinExistence type="predicted"/>
<dbReference type="AlphaFoldDB" id="A0A8T0XGY7"/>
<comment type="caution">
    <text evidence="2">The sequence shown here is derived from an EMBL/GenBank/DDBJ whole genome shotgun (WGS) entry which is preliminary data.</text>
</comment>
<dbReference type="EMBL" id="CM029037">
    <property type="protein sequence ID" value="KAG2656624.1"/>
    <property type="molecule type" value="Genomic_DNA"/>
</dbReference>
<keyword evidence="1" id="KW-0472">Membrane</keyword>
<name>A0A8T0XGY7_PANVG</name>
<reference evidence="2" key="1">
    <citation type="submission" date="2020-05" db="EMBL/GenBank/DDBJ databases">
        <title>WGS assembly of Panicum virgatum.</title>
        <authorList>
            <person name="Lovell J.T."/>
            <person name="Jenkins J."/>
            <person name="Shu S."/>
            <person name="Juenger T.E."/>
            <person name="Schmutz J."/>
        </authorList>
    </citation>
    <scope>NUCLEOTIDE SEQUENCE</scope>
    <source>
        <strain evidence="2">AP13</strain>
    </source>
</reference>
<dbReference type="Proteomes" id="UP000823388">
    <property type="component" value="Chromosome 1K"/>
</dbReference>
<sequence>MLCTRCLSYAGRICRSLLAQRSSLRVFFLSLFSLLNLCMSLRLWSSASVQFLFAIRVSSHRIR</sequence>
<evidence type="ECO:0000256" key="1">
    <source>
        <dbReference type="SAM" id="Phobius"/>
    </source>
</evidence>
<protein>
    <submittedName>
        <fullName evidence="2">Uncharacterized protein</fullName>
    </submittedName>
</protein>
<keyword evidence="1" id="KW-1133">Transmembrane helix</keyword>
<accession>A0A8T0XGY7</accession>
<keyword evidence="3" id="KW-1185">Reference proteome</keyword>
<evidence type="ECO:0000313" key="3">
    <source>
        <dbReference type="Proteomes" id="UP000823388"/>
    </source>
</evidence>
<organism evidence="2 3">
    <name type="scientific">Panicum virgatum</name>
    <name type="common">Blackwell switchgrass</name>
    <dbReference type="NCBI Taxonomy" id="38727"/>
    <lineage>
        <taxon>Eukaryota</taxon>
        <taxon>Viridiplantae</taxon>
        <taxon>Streptophyta</taxon>
        <taxon>Embryophyta</taxon>
        <taxon>Tracheophyta</taxon>
        <taxon>Spermatophyta</taxon>
        <taxon>Magnoliopsida</taxon>
        <taxon>Liliopsida</taxon>
        <taxon>Poales</taxon>
        <taxon>Poaceae</taxon>
        <taxon>PACMAD clade</taxon>
        <taxon>Panicoideae</taxon>
        <taxon>Panicodae</taxon>
        <taxon>Paniceae</taxon>
        <taxon>Panicinae</taxon>
        <taxon>Panicum</taxon>
        <taxon>Panicum sect. Hiantes</taxon>
    </lineage>
</organism>